<dbReference type="Pfam" id="PF00550">
    <property type="entry name" value="PP-binding"/>
    <property type="match status" value="1"/>
</dbReference>
<organism evidence="2 3">
    <name type="scientific">Candidatus Aquitaenariimonas noxiae</name>
    <dbReference type="NCBI Taxonomy" id="1974741"/>
    <lineage>
        <taxon>Bacteria</taxon>
        <taxon>Pseudomonadati</taxon>
        <taxon>Candidatus Omnitrophota</taxon>
        <taxon>Candidatus Aquitaenariimonas</taxon>
    </lineage>
</organism>
<accession>A0A2J0L2N2</accession>
<dbReference type="Proteomes" id="UP000230052">
    <property type="component" value="Unassembled WGS sequence"/>
</dbReference>
<protein>
    <submittedName>
        <fullName evidence="2">Acyl carrier protein</fullName>
    </submittedName>
</protein>
<feature type="domain" description="Carrier" evidence="1">
    <location>
        <begin position="1"/>
        <end position="76"/>
    </location>
</feature>
<dbReference type="InterPro" id="IPR009081">
    <property type="entry name" value="PP-bd_ACP"/>
</dbReference>
<dbReference type="PROSITE" id="PS50075">
    <property type="entry name" value="CARRIER"/>
    <property type="match status" value="1"/>
</dbReference>
<name>A0A2J0L2N2_9BACT</name>
<proteinExistence type="predicted"/>
<evidence type="ECO:0000313" key="3">
    <source>
        <dbReference type="Proteomes" id="UP000230052"/>
    </source>
</evidence>
<evidence type="ECO:0000259" key="1">
    <source>
        <dbReference type="PROSITE" id="PS50075"/>
    </source>
</evidence>
<dbReference type="SUPFAM" id="SSF47336">
    <property type="entry name" value="ACP-like"/>
    <property type="match status" value="1"/>
</dbReference>
<sequence>MEVRDKLNRIFQEVFKDSVIQIKPETTANNIDGWDSFSHITLIVAIETRFNIKFTQKELLGFRNVGDLIKSIESKIAP</sequence>
<dbReference type="EMBL" id="PEWV01000053">
    <property type="protein sequence ID" value="PIU41506.1"/>
    <property type="molecule type" value="Genomic_DNA"/>
</dbReference>
<evidence type="ECO:0000313" key="2">
    <source>
        <dbReference type="EMBL" id="PIU41506.1"/>
    </source>
</evidence>
<reference evidence="2 3" key="1">
    <citation type="submission" date="2017-09" db="EMBL/GenBank/DDBJ databases">
        <title>Depth-based differentiation of microbial function through sediment-hosted aquifers and enrichment of novel symbionts in the deep terrestrial subsurface.</title>
        <authorList>
            <person name="Probst A.J."/>
            <person name="Ladd B."/>
            <person name="Jarett J.K."/>
            <person name="Geller-Mcgrath D.E."/>
            <person name="Sieber C.M."/>
            <person name="Emerson J.B."/>
            <person name="Anantharaman K."/>
            <person name="Thomas B.C."/>
            <person name="Malmstrom R."/>
            <person name="Stieglmeier M."/>
            <person name="Klingl A."/>
            <person name="Woyke T."/>
            <person name="Ryan C.M."/>
            <person name="Banfield J.F."/>
        </authorList>
    </citation>
    <scope>NUCLEOTIDE SEQUENCE [LARGE SCALE GENOMIC DNA]</scope>
    <source>
        <strain evidence="2">CG07_land_8_20_14_0_80_42_15</strain>
    </source>
</reference>
<dbReference type="Gene3D" id="1.10.1200.10">
    <property type="entry name" value="ACP-like"/>
    <property type="match status" value="1"/>
</dbReference>
<dbReference type="AlphaFoldDB" id="A0A2J0L2N2"/>
<dbReference type="InterPro" id="IPR036736">
    <property type="entry name" value="ACP-like_sf"/>
</dbReference>
<gene>
    <name evidence="2" type="ORF">COS99_05230</name>
</gene>
<comment type="caution">
    <text evidence="2">The sequence shown here is derived from an EMBL/GenBank/DDBJ whole genome shotgun (WGS) entry which is preliminary data.</text>
</comment>